<reference evidence="6 7" key="1">
    <citation type="journal article" date="2013" name="Stand. Genomic Sci.">
        <title>Genomic Encyclopedia of Type Strains, Phase I: The one thousand microbial genomes (KMG-I) project.</title>
        <authorList>
            <person name="Kyrpides N.C."/>
            <person name="Woyke T."/>
            <person name="Eisen J.A."/>
            <person name="Garrity G."/>
            <person name="Lilburn T.G."/>
            <person name="Beck B.J."/>
            <person name="Whitman W.B."/>
            <person name="Hugenholtz P."/>
            <person name="Klenk H.P."/>
        </authorList>
    </citation>
    <scope>NUCLEOTIDE SEQUENCE [LARGE SCALE GENOMIC DNA]</scope>
    <source>
        <strain evidence="6 7">DSM 13484</strain>
    </source>
</reference>
<dbReference type="GO" id="GO:0003700">
    <property type="term" value="F:DNA-binding transcription factor activity"/>
    <property type="evidence" value="ECO:0007669"/>
    <property type="project" value="TreeGrafter"/>
</dbReference>
<dbReference type="OrthoDB" id="9802802at2"/>
<dbReference type="GO" id="GO:0000976">
    <property type="term" value="F:transcription cis-regulatory region binding"/>
    <property type="evidence" value="ECO:0007669"/>
    <property type="project" value="TreeGrafter"/>
</dbReference>
<comment type="caution">
    <text evidence="6">The sequence shown here is derived from an EMBL/GenBank/DDBJ whole genome shotgun (WGS) entry which is preliminary data.</text>
</comment>
<evidence type="ECO:0000256" key="4">
    <source>
        <dbReference type="PROSITE-ProRule" id="PRU00335"/>
    </source>
</evidence>
<evidence type="ECO:0000256" key="3">
    <source>
        <dbReference type="ARBA" id="ARBA00023163"/>
    </source>
</evidence>
<organism evidence="6 7">
    <name type="scientific">Chitinophaga japonensis</name>
    <name type="common">Flexibacter japonensis</name>
    <dbReference type="NCBI Taxonomy" id="104662"/>
    <lineage>
        <taxon>Bacteria</taxon>
        <taxon>Pseudomonadati</taxon>
        <taxon>Bacteroidota</taxon>
        <taxon>Chitinophagia</taxon>
        <taxon>Chitinophagales</taxon>
        <taxon>Chitinophagaceae</taxon>
        <taxon>Chitinophaga</taxon>
    </lineage>
</organism>
<dbReference type="PANTHER" id="PTHR30055">
    <property type="entry name" value="HTH-TYPE TRANSCRIPTIONAL REGULATOR RUTR"/>
    <property type="match status" value="1"/>
</dbReference>
<evidence type="ECO:0000256" key="1">
    <source>
        <dbReference type="ARBA" id="ARBA00023015"/>
    </source>
</evidence>
<dbReference type="InterPro" id="IPR001647">
    <property type="entry name" value="HTH_TetR"/>
</dbReference>
<dbReference type="RefSeq" id="WP_145710743.1">
    <property type="nucleotide sequence ID" value="NZ_BAAAFY010000001.1"/>
</dbReference>
<proteinExistence type="predicted"/>
<evidence type="ECO:0000313" key="6">
    <source>
        <dbReference type="EMBL" id="TWI91599.1"/>
    </source>
</evidence>
<sequence>MIAETKDEMRERILEAALKRFTHYGSAKTTMTEIADDLGCSKASLYYYFPDKKGLHKAVLMKIADDFFAEMEAEADHVHSAEECLKRINGIRSNFLQRFCRLELFKVMNETQTEEMQGVMKAAKEREHRLVTRIIRAGAASGELEVDDPEGVALLYNRAMMGLRFSVLDYPPDYADLEREDIQQIMEQQQLLTEIFLKALKRH</sequence>
<keyword evidence="1" id="KW-0805">Transcription regulation</keyword>
<dbReference type="InterPro" id="IPR009057">
    <property type="entry name" value="Homeodomain-like_sf"/>
</dbReference>
<keyword evidence="7" id="KW-1185">Reference proteome</keyword>
<feature type="domain" description="HTH tetR-type" evidence="5">
    <location>
        <begin position="7"/>
        <end position="67"/>
    </location>
</feature>
<dbReference type="PRINTS" id="PR00455">
    <property type="entry name" value="HTHTETR"/>
</dbReference>
<evidence type="ECO:0000256" key="2">
    <source>
        <dbReference type="ARBA" id="ARBA00023125"/>
    </source>
</evidence>
<dbReference type="PROSITE" id="PS50977">
    <property type="entry name" value="HTH_TETR_2"/>
    <property type="match status" value="1"/>
</dbReference>
<accession>A0A562TDK8</accession>
<evidence type="ECO:0000259" key="5">
    <source>
        <dbReference type="PROSITE" id="PS50977"/>
    </source>
</evidence>
<gene>
    <name evidence="6" type="ORF">LX66_0973</name>
</gene>
<keyword evidence="2 4" id="KW-0238">DNA-binding</keyword>
<dbReference type="PANTHER" id="PTHR30055:SF234">
    <property type="entry name" value="HTH-TYPE TRANSCRIPTIONAL REGULATOR BETI"/>
    <property type="match status" value="1"/>
</dbReference>
<dbReference type="Pfam" id="PF00440">
    <property type="entry name" value="TetR_N"/>
    <property type="match status" value="1"/>
</dbReference>
<evidence type="ECO:0000313" key="7">
    <source>
        <dbReference type="Proteomes" id="UP000316778"/>
    </source>
</evidence>
<dbReference type="Proteomes" id="UP000316778">
    <property type="component" value="Unassembled WGS sequence"/>
</dbReference>
<name>A0A562TDK8_CHIJA</name>
<dbReference type="EMBL" id="VLLG01000002">
    <property type="protein sequence ID" value="TWI91599.1"/>
    <property type="molecule type" value="Genomic_DNA"/>
</dbReference>
<dbReference type="SUPFAM" id="SSF46689">
    <property type="entry name" value="Homeodomain-like"/>
    <property type="match status" value="1"/>
</dbReference>
<dbReference type="Gene3D" id="1.10.357.10">
    <property type="entry name" value="Tetracycline Repressor, domain 2"/>
    <property type="match status" value="1"/>
</dbReference>
<dbReference type="InterPro" id="IPR050109">
    <property type="entry name" value="HTH-type_TetR-like_transc_reg"/>
</dbReference>
<dbReference type="Gene3D" id="1.10.10.60">
    <property type="entry name" value="Homeodomain-like"/>
    <property type="match status" value="1"/>
</dbReference>
<dbReference type="SUPFAM" id="SSF48498">
    <property type="entry name" value="Tetracyclin repressor-like, C-terminal domain"/>
    <property type="match status" value="1"/>
</dbReference>
<protein>
    <submittedName>
        <fullName evidence="6">TetR family transcriptional regulator</fullName>
    </submittedName>
</protein>
<dbReference type="AlphaFoldDB" id="A0A562TDK8"/>
<keyword evidence="3" id="KW-0804">Transcription</keyword>
<feature type="DNA-binding region" description="H-T-H motif" evidence="4">
    <location>
        <begin position="30"/>
        <end position="49"/>
    </location>
</feature>
<dbReference type="InterPro" id="IPR036271">
    <property type="entry name" value="Tet_transcr_reg_TetR-rel_C_sf"/>
</dbReference>